<sequence length="185" mass="20416">MQVLHLGRNNPQCQHKLGYLEQLCREGPGAAGETQGDHEQTECPCGLEGQWDTGDIRKSMASRSGKDPAPLPCSVKALNKLSMRIANIPISWVSCEALSSPDTAGEDMDALLACAQNALDMLRLKRSVYGFSVKKFEHLELTGSDQGNMKGRERGDIKSEYVMKIAATRQNIKGEIACDYRRKMD</sequence>
<accession>A0A8K1LL25</accession>
<dbReference type="AlphaFoldDB" id="A0A8K1LL25"/>
<proteinExistence type="predicted"/>
<dbReference type="EMBL" id="SWJQ01000231">
    <property type="protein sequence ID" value="TRZ18155.1"/>
    <property type="molecule type" value="Genomic_DNA"/>
</dbReference>
<gene>
    <name evidence="1" type="ORF">HGM15179_008951</name>
</gene>
<evidence type="ECO:0000313" key="2">
    <source>
        <dbReference type="Proteomes" id="UP000796761"/>
    </source>
</evidence>
<reference evidence="1" key="1">
    <citation type="submission" date="2019-04" db="EMBL/GenBank/DDBJ databases">
        <title>Genome assembly of Zosterops borbonicus 15179.</title>
        <authorList>
            <person name="Leroy T."/>
            <person name="Anselmetti Y."/>
            <person name="Tilak M.-K."/>
            <person name="Nabholz B."/>
        </authorList>
    </citation>
    <scope>NUCLEOTIDE SEQUENCE</scope>
    <source>
        <strain evidence="1">HGM_15179</strain>
        <tissue evidence="1">Muscle</tissue>
    </source>
</reference>
<evidence type="ECO:0000313" key="1">
    <source>
        <dbReference type="EMBL" id="TRZ18155.1"/>
    </source>
</evidence>
<organism evidence="1 2">
    <name type="scientific">Zosterops borbonicus</name>
    <dbReference type="NCBI Taxonomy" id="364589"/>
    <lineage>
        <taxon>Eukaryota</taxon>
        <taxon>Metazoa</taxon>
        <taxon>Chordata</taxon>
        <taxon>Craniata</taxon>
        <taxon>Vertebrata</taxon>
        <taxon>Euteleostomi</taxon>
        <taxon>Archelosauria</taxon>
        <taxon>Archosauria</taxon>
        <taxon>Dinosauria</taxon>
        <taxon>Saurischia</taxon>
        <taxon>Theropoda</taxon>
        <taxon>Coelurosauria</taxon>
        <taxon>Aves</taxon>
        <taxon>Neognathae</taxon>
        <taxon>Neoaves</taxon>
        <taxon>Telluraves</taxon>
        <taxon>Australaves</taxon>
        <taxon>Passeriformes</taxon>
        <taxon>Sylvioidea</taxon>
        <taxon>Zosteropidae</taxon>
        <taxon>Zosterops</taxon>
    </lineage>
</organism>
<keyword evidence="2" id="KW-1185">Reference proteome</keyword>
<dbReference type="OrthoDB" id="6764170at2759"/>
<dbReference type="Proteomes" id="UP000796761">
    <property type="component" value="Unassembled WGS sequence"/>
</dbReference>
<name>A0A8K1LL25_9PASS</name>
<comment type="caution">
    <text evidence="1">The sequence shown here is derived from an EMBL/GenBank/DDBJ whole genome shotgun (WGS) entry which is preliminary data.</text>
</comment>
<protein>
    <submittedName>
        <fullName evidence="1">Uncharacterized protein</fullName>
    </submittedName>
</protein>